<reference evidence="6" key="1">
    <citation type="submission" date="2021-06" db="EMBL/GenBank/DDBJ databases">
        <authorList>
            <person name="Hodson N. C."/>
            <person name="Mongue J. A."/>
            <person name="Jaron S. K."/>
        </authorList>
    </citation>
    <scope>NUCLEOTIDE SEQUENCE</scope>
</reference>
<dbReference type="InterPro" id="IPR000832">
    <property type="entry name" value="GPCR_2_secretin-like"/>
</dbReference>
<dbReference type="Proteomes" id="UP000708208">
    <property type="component" value="Unassembled WGS sequence"/>
</dbReference>
<evidence type="ECO:0000259" key="5">
    <source>
        <dbReference type="PROSITE" id="PS50261"/>
    </source>
</evidence>
<evidence type="ECO:0000256" key="3">
    <source>
        <dbReference type="ARBA" id="ARBA00022989"/>
    </source>
</evidence>
<sequence>MILLFNILRILLTKIQLSSLTRERDQFNRAVKATIVLFPLLGLNNLIFFYNPGGTGERYYMLINAILQSAQGPAVACLYCFCCKDVQDAIRREYRRFSAKQEMESEKTSYRSTFTSIKSRLTMSEKRKSNEQTECIDINTESVCRENADFPTVNIIRANSLDPTNPMEPSPSDTFL</sequence>
<dbReference type="GO" id="GO:0007166">
    <property type="term" value="P:cell surface receptor signaling pathway"/>
    <property type="evidence" value="ECO:0007669"/>
    <property type="project" value="InterPro"/>
</dbReference>
<dbReference type="GO" id="GO:0007188">
    <property type="term" value="P:adenylate cyclase-modulating G protein-coupled receptor signaling pathway"/>
    <property type="evidence" value="ECO:0007669"/>
    <property type="project" value="TreeGrafter"/>
</dbReference>
<evidence type="ECO:0000313" key="6">
    <source>
        <dbReference type="EMBL" id="CAG7728916.1"/>
    </source>
</evidence>
<dbReference type="EMBL" id="CAJVCH010170525">
    <property type="protein sequence ID" value="CAG7728916.1"/>
    <property type="molecule type" value="Genomic_DNA"/>
</dbReference>
<feature type="domain" description="G-protein coupled receptors family 2 profile 2" evidence="5">
    <location>
        <begin position="1"/>
        <end position="83"/>
    </location>
</feature>
<dbReference type="PANTHER" id="PTHR45620">
    <property type="entry name" value="PDF RECEPTOR-LIKE PROTEIN-RELATED"/>
    <property type="match status" value="1"/>
</dbReference>
<keyword evidence="3" id="KW-1133">Transmembrane helix</keyword>
<dbReference type="AlphaFoldDB" id="A0A8J2P9X8"/>
<dbReference type="Pfam" id="PF00002">
    <property type="entry name" value="7tm_2"/>
    <property type="match status" value="1"/>
</dbReference>
<dbReference type="InterPro" id="IPR050332">
    <property type="entry name" value="GPCR_2"/>
</dbReference>
<protein>
    <recommendedName>
        <fullName evidence="5">G-protein coupled receptors family 2 profile 2 domain-containing protein</fullName>
    </recommendedName>
</protein>
<keyword evidence="4" id="KW-0472">Membrane</keyword>
<evidence type="ECO:0000313" key="7">
    <source>
        <dbReference type="Proteomes" id="UP000708208"/>
    </source>
</evidence>
<dbReference type="OrthoDB" id="6160250at2759"/>
<evidence type="ECO:0000256" key="1">
    <source>
        <dbReference type="ARBA" id="ARBA00004141"/>
    </source>
</evidence>
<name>A0A8J2P9X8_9HEXA</name>
<comment type="caution">
    <text evidence="6">The sequence shown here is derived from an EMBL/GenBank/DDBJ whole genome shotgun (WGS) entry which is preliminary data.</text>
</comment>
<evidence type="ECO:0000256" key="4">
    <source>
        <dbReference type="ARBA" id="ARBA00023136"/>
    </source>
</evidence>
<keyword evidence="7" id="KW-1185">Reference proteome</keyword>
<proteinExistence type="predicted"/>
<gene>
    <name evidence="6" type="ORF">AFUS01_LOCUS17663</name>
</gene>
<dbReference type="GO" id="GO:0005886">
    <property type="term" value="C:plasma membrane"/>
    <property type="evidence" value="ECO:0007669"/>
    <property type="project" value="TreeGrafter"/>
</dbReference>
<accession>A0A8J2P9X8</accession>
<comment type="subcellular location">
    <subcellularLocation>
        <location evidence="1">Membrane</location>
        <topology evidence="1">Multi-pass membrane protein</topology>
    </subcellularLocation>
</comment>
<evidence type="ECO:0000256" key="2">
    <source>
        <dbReference type="ARBA" id="ARBA00022692"/>
    </source>
</evidence>
<keyword evidence="2" id="KW-0812">Transmembrane</keyword>
<dbReference type="GO" id="GO:0008528">
    <property type="term" value="F:G protein-coupled peptide receptor activity"/>
    <property type="evidence" value="ECO:0007669"/>
    <property type="project" value="TreeGrafter"/>
</dbReference>
<dbReference type="PROSITE" id="PS50261">
    <property type="entry name" value="G_PROTEIN_RECEP_F2_4"/>
    <property type="match status" value="1"/>
</dbReference>
<organism evidence="6 7">
    <name type="scientific">Allacma fusca</name>
    <dbReference type="NCBI Taxonomy" id="39272"/>
    <lineage>
        <taxon>Eukaryota</taxon>
        <taxon>Metazoa</taxon>
        <taxon>Ecdysozoa</taxon>
        <taxon>Arthropoda</taxon>
        <taxon>Hexapoda</taxon>
        <taxon>Collembola</taxon>
        <taxon>Symphypleona</taxon>
        <taxon>Sminthuridae</taxon>
        <taxon>Allacma</taxon>
    </lineage>
</organism>
<dbReference type="InterPro" id="IPR017981">
    <property type="entry name" value="GPCR_2-like_7TM"/>
</dbReference>